<feature type="transmembrane region" description="Helical" evidence="1">
    <location>
        <begin position="288"/>
        <end position="310"/>
    </location>
</feature>
<keyword evidence="1" id="KW-0472">Membrane</keyword>
<dbReference type="OrthoDB" id="4424890at2"/>
<feature type="transmembrane region" description="Helical" evidence="1">
    <location>
        <begin position="360"/>
        <end position="378"/>
    </location>
</feature>
<evidence type="ECO:0000256" key="1">
    <source>
        <dbReference type="SAM" id="Phobius"/>
    </source>
</evidence>
<feature type="transmembrane region" description="Helical" evidence="1">
    <location>
        <begin position="22"/>
        <end position="42"/>
    </location>
</feature>
<gene>
    <name evidence="2" type="ordered locus">Amico_1228</name>
</gene>
<accession>D5EFL7</accession>
<feature type="transmembrane region" description="Helical" evidence="1">
    <location>
        <begin position="135"/>
        <end position="156"/>
    </location>
</feature>
<feature type="transmembrane region" description="Helical" evidence="1">
    <location>
        <begin position="206"/>
        <end position="228"/>
    </location>
</feature>
<dbReference type="eggNOG" id="COG3949">
    <property type="taxonomic scope" value="Bacteria"/>
</dbReference>
<dbReference type="STRING" id="572547.Amico_1228"/>
<dbReference type="KEGG" id="aco:Amico_1228"/>
<reference evidence="2 3" key="1">
    <citation type="journal article" date="2010" name="Stand. Genomic Sci.">
        <title>Complete genome sequence of Aminobacterium colombiense type strain (ALA-1).</title>
        <authorList>
            <person name="Chertkov O."/>
            <person name="Sikorski J."/>
            <person name="Brambilla E."/>
            <person name="Lapidus A."/>
            <person name="Copeland A."/>
            <person name="Glavina Del Rio T."/>
            <person name="Nolan M."/>
            <person name="Lucas S."/>
            <person name="Tice H."/>
            <person name="Cheng J.F."/>
            <person name="Han C."/>
            <person name="Detter J.C."/>
            <person name="Bruce D."/>
            <person name="Tapia R."/>
            <person name="Goodwin L."/>
            <person name="Pitluck S."/>
            <person name="Liolios K."/>
            <person name="Ivanova N."/>
            <person name="Mavromatis K."/>
            <person name="Ovchinnikova G."/>
            <person name="Pati A."/>
            <person name="Chen A."/>
            <person name="Palaniappan K."/>
            <person name="Land M."/>
            <person name="Hauser L."/>
            <person name="Chang Y.J."/>
            <person name="Jeffries C.D."/>
            <person name="Spring S."/>
            <person name="Rohde M."/>
            <person name="Goker M."/>
            <person name="Bristow J."/>
            <person name="Eisen J.A."/>
            <person name="Markowitz V."/>
            <person name="Hugenholtz P."/>
            <person name="Kyrpides N.C."/>
            <person name="Klenk H.P."/>
        </authorList>
    </citation>
    <scope>NUCLEOTIDE SEQUENCE [LARGE SCALE GENOMIC DNA]</scope>
    <source>
        <strain evidence="3">DSM 12261 / ALA-1</strain>
    </source>
</reference>
<dbReference type="EMBL" id="CP001997">
    <property type="protein sequence ID" value="ADE57349.1"/>
    <property type="molecule type" value="Genomic_DNA"/>
</dbReference>
<name>D5EFL7_AMICL</name>
<feature type="transmembrane region" description="Helical" evidence="1">
    <location>
        <begin position="168"/>
        <end position="186"/>
    </location>
</feature>
<feature type="transmembrane region" description="Helical" evidence="1">
    <location>
        <begin position="62"/>
        <end position="82"/>
    </location>
</feature>
<proteinExistence type="predicted"/>
<feature type="transmembrane region" description="Helical" evidence="1">
    <location>
        <begin position="331"/>
        <end position="354"/>
    </location>
</feature>
<evidence type="ECO:0000313" key="3">
    <source>
        <dbReference type="Proteomes" id="UP000002366"/>
    </source>
</evidence>
<evidence type="ECO:0000313" key="2">
    <source>
        <dbReference type="EMBL" id="ADE57349.1"/>
    </source>
</evidence>
<dbReference type="PANTHER" id="PTHR37814">
    <property type="entry name" value="CONSERVED MEMBRANE PROTEIN"/>
    <property type="match status" value="1"/>
</dbReference>
<sequence length="401" mass="44130">MKKDAPKGSIISKLLDITQVKWFSRWLMIGFLCQSVLIGGGYATGRELVEFFMMNGLAEGLYGMVVSTVCFALVGILTFDYARKFRLYNYRSFFKSLLPGSTWLVFEAGYIFLVVLVGGILSSAAGTILQQWFGISYWVGVTVLLVGTSILLFAGGKVISTILSYWSFFLYAVMFIFLVATVRHFGMDGVFGSFIRDHGVATSSNWLMGGIKYTLYNMVSFLLVLYALQDIIKTRRDAVINGIVASILMMIPAFIEYLAMAPVFPAVLEESVPIFGILKGHLGGGVLLSAYVLMLFGTSIETITGFVHGLNERINSVYQEKGGEMSPKMRGVVGLAVLVVCFICAKAGLVALIARGYSFMAWYFLAVMVIPLATVGLMRLRGKEMPAVPDKFEEAKVHVEP</sequence>
<dbReference type="Proteomes" id="UP000002366">
    <property type="component" value="Chromosome"/>
</dbReference>
<keyword evidence="3" id="KW-1185">Reference proteome</keyword>
<dbReference type="RefSeq" id="WP_013048612.1">
    <property type="nucleotide sequence ID" value="NC_014011.1"/>
</dbReference>
<dbReference type="HOGENOM" id="CLU_039711_0_0_0"/>
<organism evidence="2 3">
    <name type="scientific">Aminobacterium colombiense (strain DSM 12261 / ALA-1)</name>
    <dbReference type="NCBI Taxonomy" id="572547"/>
    <lineage>
        <taxon>Bacteria</taxon>
        <taxon>Thermotogati</taxon>
        <taxon>Synergistota</taxon>
        <taxon>Synergistia</taxon>
        <taxon>Synergistales</taxon>
        <taxon>Aminobacteriaceae</taxon>
        <taxon>Aminobacterium</taxon>
    </lineage>
</organism>
<keyword evidence="1" id="KW-0812">Transmembrane</keyword>
<keyword evidence="1" id="KW-1133">Transmembrane helix</keyword>
<feature type="transmembrane region" description="Helical" evidence="1">
    <location>
        <begin position="240"/>
        <end position="268"/>
    </location>
</feature>
<protein>
    <submittedName>
        <fullName evidence="2">Uncharacterized membrane protein-like protein</fullName>
    </submittedName>
</protein>
<dbReference type="AlphaFoldDB" id="D5EFL7"/>
<dbReference type="InterPro" id="IPR038728">
    <property type="entry name" value="YkvI-like"/>
</dbReference>
<dbReference type="PANTHER" id="PTHR37814:SF1">
    <property type="entry name" value="MEMBRANE PROTEIN"/>
    <property type="match status" value="1"/>
</dbReference>
<feature type="transmembrane region" description="Helical" evidence="1">
    <location>
        <begin position="103"/>
        <end position="129"/>
    </location>
</feature>